<dbReference type="EMBL" id="JACVVD010000035">
    <property type="protein sequence ID" value="MBD0384900.1"/>
    <property type="molecule type" value="Genomic_DNA"/>
</dbReference>
<protein>
    <submittedName>
        <fullName evidence="1">Helix-turn-helix domain-containing protein</fullName>
    </submittedName>
</protein>
<dbReference type="NCBIfam" id="NF047593">
    <property type="entry name" value="IS66_ISAeme5_TnpA"/>
    <property type="match status" value="1"/>
</dbReference>
<proteinExistence type="predicted"/>
<name>A0A926KVN1_9BACL</name>
<comment type="caution">
    <text evidence="1">The sequence shown here is derived from an EMBL/GenBank/DDBJ whole genome shotgun (WGS) entry which is preliminary data.</text>
</comment>
<organism evidence="1 2">
    <name type="scientific">Paenibacillus sedimenti</name>
    <dbReference type="NCBI Taxonomy" id="2770274"/>
    <lineage>
        <taxon>Bacteria</taxon>
        <taxon>Bacillati</taxon>
        <taxon>Bacillota</taxon>
        <taxon>Bacilli</taxon>
        <taxon>Bacillales</taxon>
        <taxon>Paenibacillaceae</taxon>
        <taxon>Paenibacillus</taxon>
    </lineage>
</organism>
<accession>A0A926KVN1</accession>
<dbReference type="RefSeq" id="WP_188178656.1">
    <property type="nucleotide sequence ID" value="NZ_JACVVD010000035.1"/>
</dbReference>
<gene>
    <name evidence="1" type="ORF">ICC18_33385</name>
</gene>
<dbReference type="AlphaFoldDB" id="A0A926KVN1"/>
<dbReference type="Proteomes" id="UP000650466">
    <property type="component" value="Unassembled WGS sequence"/>
</dbReference>
<evidence type="ECO:0000313" key="1">
    <source>
        <dbReference type="EMBL" id="MBD0384900.1"/>
    </source>
</evidence>
<evidence type="ECO:0000313" key="2">
    <source>
        <dbReference type="Proteomes" id="UP000650466"/>
    </source>
</evidence>
<sequence length="105" mass="11922">MAQTKVRKAWEARIRAYHASGQSASVWCAEHQVTKRQLHVWINKLQVSTTKDPSKFPWVKVQMDKEAETTKSMLLVRVGSTAIEVQPGYNPALLTDVIRTLQTLC</sequence>
<reference evidence="1" key="1">
    <citation type="submission" date="2020-09" db="EMBL/GenBank/DDBJ databases">
        <title>Draft Genome Sequence of Paenibacillus sp. WST5.</title>
        <authorList>
            <person name="Bao Z."/>
        </authorList>
    </citation>
    <scope>NUCLEOTIDE SEQUENCE</scope>
    <source>
        <strain evidence="1">WST5</strain>
    </source>
</reference>
<keyword evidence="2" id="KW-1185">Reference proteome</keyword>